<dbReference type="Proteomes" id="UP001168642">
    <property type="component" value="Unassembled WGS sequence"/>
</dbReference>
<proteinExistence type="predicted"/>
<dbReference type="PROSITE" id="PS51257">
    <property type="entry name" value="PROKAR_LIPOPROTEIN"/>
    <property type="match status" value="1"/>
</dbReference>
<evidence type="ECO:0000313" key="1">
    <source>
        <dbReference type="EMBL" id="MDO3694450.1"/>
    </source>
</evidence>
<dbReference type="Gene3D" id="3.10.50.40">
    <property type="match status" value="1"/>
</dbReference>
<dbReference type="RefSeq" id="WP_302883698.1">
    <property type="nucleotide sequence ID" value="NZ_JAUMIT010000002.1"/>
</dbReference>
<evidence type="ECO:0008006" key="3">
    <source>
        <dbReference type="Google" id="ProtNLM"/>
    </source>
</evidence>
<dbReference type="EMBL" id="JAUMIT010000002">
    <property type="protein sequence ID" value="MDO3694450.1"/>
    <property type="molecule type" value="Genomic_DNA"/>
</dbReference>
<keyword evidence="2" id="KW-1185">Reference proteome</keyword>
<gene>
    <name evidence="1" type="ORF">QVZ41_06275</name>
</gene>
<reference evidence="1" key="1">
    <citation type="submission" date="2023-07" db="EMBL/GenBank/DDBJ databases">
        <title>Wenyingzhuangia sp. chi5 genome sequencing and assembly.</title>
        <authorList>
            <person name="Park S."/>
        </authorList>
    </citation>
    <scope>NUCLEOTIDE SEQUENCE</scope>
    <source>
        <strain evidence="1">Chi5</strain>
    </source>
</reference>
<evidence type="ECO:0000313" key="2">
    <source>
        <dbReference type="Proteomes" id="UP001168642"/>
    </source>
</evidence>
<comment type="caution">
    <text evidence="1">The sequence shown here is derived from an EMBL/GenBank/DDBJ whole genome shotgun (WGS) entry which is preliminary data.</text>
</comment>
<dbReference type="SUPFAM" id="SSF54534">
    <property type="entry name" value="FKBP-like"/>
    <property type="match status" value="1"/>
</dbReference>
<dbReference type="InterPro" id="IPR046357">
    <property type="entry name" value="PPIase_dom_sf"/>
</dbReference>
<accession>A0ABT8VR63</accession>
<sequence>MNFKKLCFALVATIIVSCEDTNSFEPFDHAAQYVIEKPIIDEYITTHYYDDATKEIKEIDATQTPLKDDPNLQELETNVNGVDYVMYSYVYEQGLNEDAGNQDEGVVKGSPDADDAVNIAYKLSSLKKDADGNEIVYQESDLNDTFLYLDRLIEGWKVGLAVFRGGFASEPDPELPREYSGTGKGFMIIPSGLAYQNSGSGAISPNESLIFKIDLRLVVSYGEDL</sequence>
<name>A0ABT8VR63_9FLAO</name>
<protein>
    <recommendedName>
        <fullName evidence="3">Peptidylprolyl isomerase</fullName>
    </recommendedName>
</protein>
<organism evidence="1 2">
    <name type="scientific">Wenyingzhuangia gilva</name>
    <dbReference type="NCBI Taxonomy" id="3057677"/>
    <lineage>
        <taxon>Bacteria</taxon>
        <taxon>Pseudomonadati</taxon>
        <taxon>Bacteroidota</taxon>
        <taxon>Flavobacteriia</taxon>
        <taxon>Flavobacteriales</taxon>
        <taxon>Flavobacteriaceae</taxon>
        <taxon>Wenyingzhuangia</taxon>
    </lineage>
</organism>